<dbReference type="Gene3D" id="3.40.50.10490">
    <property type="entry name" value="Glucose-6-phosphate isomerase like protein, domain 1"/>
    <property type="match status" value="1"/>
</dbReference>
<keyword evidence="3" id="KW-1185">Reference proteome</keyword>
<name>C1KRG2_MICCC</name>
<dbReference type="Pfam" id="PF00318">
    <property type="entry name" value="Ribosomal_S2"/>
    <property type="match status" value="1"/>
</dbReference>
<dbReference type="SUPFAM" id="SSF52313">
    <property type="entry name" value="Ribosomal protein S2"/>
    <property type="match status" value="1"/>
</dbReference>
<dbReference type="PANTHER" id="PTHR12534">
    <property type="entry name" value="30S RIBOSOMAL PROTEIN S2 PROKARYOTIC AND ORGANELLAR"/>
    <property type="match status" value="1"/>
</dbReference>
<dbReference type="Proteomes" id="UP000002009">
    <property type="component" value="Mitochondrion MT"/>
</dbReference>
<dbReference type="NCBIfam" id="TIGR01011">
    <property type="entry name" value="rpsB_bact"/>
    <property type="match status" value="1"/>
</dbReference>
<dbReference type="GO" id="GO:0003735">
    <property type="term" value="F:structural constituent of ribosome"/>
    <property type="evidence" value="ECO:0007669"/>
    <property type="project" value="InterPro"/>
</dbReference>
<keyword evidence="2" id="KW-0496">Mitochondrion</keyword>
<dbReference type="AlphaFoldDB" id="C1KRG2"/>
<proteinExistence type="inferred from homology"/>
<dbReference type="PANTHER" id="PTHR12534:SF1">
    <property type="entry name" value="SMALL RIBOSOMAL SUBUNIT PROTEIN US2M"/>
    <property type="match status" value="1"/>
</dbReference>
<dbReference type="STRING" id="296587.C1KRG2"/>
<dbReference type="GeneID" id="7804339"/>
<accession>C1KRG2</accession>
<evidence type="ECO:0000313" key="3">
    <source>
        <dbReference type="Proteomes" id="UP000002009"/>
    </source>
</evidence>
<sequence>MESKTLPSLLHTNKTHVGAVEMSPWMYPYMLGYRDKVPFLNVEETLIGTQKALVFLKSVREKKGEILIVNTHPAFSKVVKKTSTILGIHYVNEHWIGGLLTNWQQLKYSVHAYKKFNSFISPIITKDIVAFPKYTKAKKRFDGIQNMVFKPDAIILLQATTAHKSIIEEAKRLKIPVIACVDSSSPTVSVEYPIPINTYSKAFCHFLCRLLVKIC</sequence>
<geneLocation type="mitochondrion" evidence="2"/>
<protein>
    <submittedName>
        <fullName evidence="2">Ribosomal protein S2</fullName>
    </submittedName>
</protein>
<dbReference type="InParanoid" id="C1KRG2"/>
<dbReference type="CDD" id="cd01425">
    <property type="entry name" value="RPS2"/>
    <property type="match status" value="1"/>
</dbReference>
<evidence type="ECO:0000313" key="2">
    <source>
        <dbReference type="EMBL" id="ACO55594.1"/>
    </source>
</evidence>
<dbReference type="PRINTS" id="PR00395">
    <property type="entry name" value="RIBOSOMALS2"/>
</dbReference>
<reference evidence="2 3" key="1">
    <citation type="submission" date="2009-03" db="EMBL/GenBank/DDBJ databases">
        <authorList>
            <consortium name="Micromonas genome consortium"/>
            <person name="Robbens S."/>
            <person name="Rombauts S."/>
            <person name="Lucas S."/>
            <person name="Glavina del Rio T."/>
            <person name="Tice H."/>
            <person name="Bruce D."/>
            <person name="Pitluck S."/>
            <person name="Van de Peer Y."/>
            <person name="Zhou K."/>
            <person name="Grimwood J."/>
            <person name="Grigoriev I.V."/>
            <person name="Cuvelier M.L."/>
            <person name="Worden A.Z."/>
        </authorList>
    </citation>
    <scope>NUCLEOTIDE SEQUENCE [LARGE SCALE GENOMIC DNA]</scope>
    <source>
        <strain evidence="3">RCC299 / NOUM17</strain>
    </source>
</reference>
<dbReference type="InterPro" id="IPR001865">
    <property type="entry name" value="Ribosomal_uS2"/>
</dbReference>
<dbReference type="OrthoDB" id="565471at2759"/>
<dbReference type="EMBL" id="FJ859351">
    <property type="protein sequence ID" value="ACO55594.1"/>
    <property type="molecule type" value="Genomic_DNA"/>
</dbReference>
<dbReference type="KEGG" id="mis:MicpuN_mit27"/>
<keyword evidence="2" id="KW-0689">Ribosomal protein</keyword>
<dbReference type="InterPro" id="IPR023591">
    <property type="entry name" value="Ribosomal_uS2_flav_dom_sf"/>
</dbReference>
<comment type="similarity">
    <text evidence="1">Belongs to the universal ribosomal protein uS2 family.</text>
</comment>
<dbReference type="RefSeq" id="YP_002860130.1">
    <property type="nucleotide sequence ID" value="NC_012643.1"/>
</dbReference>
<dbReference type="GO" id="GO:0006412">
    <property type="term" value="P:translation"/>
    <property type="evidence" value="ECO:0007669"/>
    <property type="project" value="InterPro"/>
</dbReference>
<gene>
    <name evidence="2" type="primary">rps2</name>
    <name evidence="2" type="ORF">MicpuN_mit27</name>
</gene>
<keyword evidence="2" id="KW-0687">Ribonucleoprotein</keyword>
<dbReference type="InterPro" id="IPR005706">
    <property type="entry name" value="Ribosomal_uS2_bac/mit/plastid"/>
</dbReference>
<dbReference type="Gene3D" id="1.10.287.610">
    <property type="entry name" value="Helix hairpin bin"/>
    <property type="match status" value="1"/>
</dbReference>
<reference evidence="2 3" key="2">
    <citation type="submission" date="2009-04" db="EMBL/GenBank/DDBJ databases">
        <title>Green evolution and dynamic adaptations revealed by genomes of the marine picoeukaryotes Micromonas.</title>
        <authorList>
            <person name="Worden A.Z."/>
            <person name="Lee J.-H."/>
            <person name="Mock T."/>
            <person name="Rouze P."/>
            <person name="Simmons M.P."/>
            <person name="Aerts A.L."/>
            <person name="Allen A.E."/>
            <person name="Cuvelier M.L."/>
            <person name="Derelle E."/>
            <person name="Everett M.V."/>
            <person name="Foulon E."/>
            <person name="Grimwood J."/>
            <person name="Gundlach H."/>
            <person name="Henrissat B."/>
            <person name="Napoli C."/>
            <person name="McDonald S.M."/>
            <person name="Schnitzler Parker M."/>
            <person name="Rombauts S."/>
            <person name="Salamov A."/>
            <person name="Von Dassow P."/>
            <person name="Badger J.H."/>
            <person name="Coutinho P.M."/>
            <person name="Demir E."/>
            <person name="Dubchak I."/>
            <person name="Gentemann C."/>
            <person name="Eikrem W."/>
            <person name="Gready J.E."/>
            <person name="John U."/>
            <person name="Lanier W."/>
            <person name="Lindquist E.A."/>
            <person name="Lucas S."/>
            <person name="Mayer K.F.X."/>
            <person name="Moreau H."/>
            <person name="Not F."/>
            <person name="Otillar R."/>
            <person name="Panaud O."/>
            <person name="Pangilinan J."/>
            <person name="Paulsen I."/>
            <person name="Piegu B."/>
            <person name="Poliakov A."/>
            <person name="Robbens S."/>
            <person name="Schmutz J."/>
            <person name="Toulza E."/>
            <person name="Wyss T."/>
            <person name="Zelensky A."/>
            <person name="Zhou K."/>
            <person name="Armbrust E.V."/>
            <person name="Bhattacharya D."/>
            <person name="Goodenough U.W."/>
            <person name="Van de Peer Y."/>
            <person name="Grigoriev I.V."/>
        </authorList>
    </citation>
    <scope>NUCLEOTIDE SEQUENCE [LARGE SCALE GENOMIC DNA]</scope>
    <source>
        <strain evidence="3">RCC299 / NOUM17</strain>
    </source>
</reference>
<evidence type="ECO:0000256" key="1">
    <source>
        <dbReference type="ARBA" id="ARBA00006242"/>
    </source>
</evidence>
<dbReference type="HAMAP" id="MF_00291_B">
    <property type="entry name" value="Ribosomal_uS2_B"/>
    <property type="match status" value="1"/>
</dbReference>
<dbReference type="FunCoup" id="C1KRG2">
    <property type="interactions" value="388"/>
</dbReference>
<dbReference type="GO" id="GO:0005763">
    <property type="term" value="C:mitochondrial small ribosomal subunit"/>
    <property type="evidence" value="ECO:0007669"/>
    <property type="project" value="TreeGrafter"/>
</dbReference>
<organism evidence="2 3">
    <name type="scientific">Micromonas commoda (strain RCC299 / NOUM17 / CCMP2709)</name>
    <name type="common">Picoplanktonic green alga</name>
    <dbReference type="NCBI Taxonomy" id="296587"/>
    <lineage>
        <taxon>Eukaryota</taxon>
        <taxon>Viridiplantae</taxon>
        <taxon>Chlorophyta</taxon>
        <taxon>Mamiellophyceae</taxon>
        <taxon>Mamiellales</taxon>
        <taxon>Mamiellaceae</taxon>
        <taxon>Micromonas</taxon>
    </lineage>
</organism>